<feature type="transmembrane region" description="Helical" evidence="2">
    <location>
        <begin position="12"/>
        <end position="34"/>
    </location>
</feature>
<keyword evidence="2" id="KW-0472">Membrane</keyword>
<feature type="compositionally biased region" description="Basic residues" evidence="1">
    <location>
        <begin position="66"/>
        <end position="77"/>
    </location>
</feature>
<accession>A0A9P8WE82</accession>
<feature type="region of interest" description="Disordered" evidence="1">
    <location>
        <begin position="64"/>
        <end position="106"/>
    </location>
</feature>
<evidence type="ECO:0000256" key="2">
    <source>
        <dbReference type="SAM" id="Phobius"/>
    </source>
</evidence>
<evidence type="ECO:0000256" key="1">
    <source>
        <dbReference type="SAM" id="MobiDB-lite"/>
    </source>
</evidence>
<reference evidence="3 4" key="1">
    <citation type="journal article" date="2021" name="Nat. Commun.">
        <title>Genetic determinants of endophytism in the Arabidopsis root mycobiome.</title>
        <authorList>
            <person name="Mesny F."/>
            <person name="Miyauchi S."/>
            <person name="Thiergart T."/>
            <person name="Pickel B."/>
            <person name="Atanasova L."/>
            <person name="Karlsson M."/>
            <person name="Huettel B."/>
            <person name="Barry K.W."/>
            <person name="Haridas S."/>
            <person name="Chen C."/>
            <person name="Bauer D."/>
            <person name="Andreopoulos W."/>
            <person name="Pangilinan J."/>
            <person name="LaButti K."/>
            <person name="Riley R."/>
            <person name="Lipzen A."/>
            <person name="Clum A."/>
            <person name="Drula E."/>
            <person name="Henrissat B."/>
            <person name="Kohler A."/>
            <person name="Grigoriev I.V."/>
            <person name="Martin F.M."/>
            <person name="Hacquard S."/>
        </authorList>
    </citation>
    <scope>NUCLEOTIDE SEQUENCE [LARGE SCALE GENOMIC DNA]</scope>
    <source>
        <strain evidence="3 4">MPI-CAGE-CH-0241</strain>
    </source>
</reference>
<protein>
    <submittedName>
        <fullName evidence="3">Uncharacterized protein</fullName>
    </submittedName>
</protein>
<gene>
    <name evidence="3" type="ORF">B0T10DRAFT_184260</name>
</gene>
<dbReference type="Proteomes" id="UP000777438">
    <property type="component" value="Unassembled WGS sequence"/>
</dbReference>
<dbReference type="EMBL" id="JAGPYM010000003">
    <property type="protein sequence ID" value="KAH6897389.1"/>
    <property type="molecule type" value="Genomic_DNA"/>
</dbReference>
<dbReference type="AlphaFoldDB" id="A0A9P8WE82"/>
<organism evidence="3 4">
    <name type="scientific">Thelonectria olida</name>
    <dbReference type="NCBI Taxonomy" id="1576542"/>
    <lineage>
        <taxon>Eukaryota</taxon>
        <taxon>Fungi</taxon>
        <taxon>Dikarya</taxon>
        <taxon>Ascomycota</taxon>
        <taxon>Pezizomycotina</taxon>
        <taxon>Sordariomycetes</taxon>
        <taxon>Hypocreomycetidae</taxon>
        <taxon>Hypocreales</taxon>
        <taxon>Nectriaceae</taxon>
        <taxon>Thelonectria</taxon>
    </lineage>
</organism>
<proteinExistence type="predicted"/>
<evidence type="ECO:0000313" key="4">
    <source>
        <dbReference type="Proteomes" id="UP000777438"/>
    </source>
</evidence>
<keyword evidence="2" id="KW-0812">Transmembrane</keyword>
<keyword evidence="4" id="KW-1185">Reference proteome</keyword>
<sequence>MPLHLWHLPRLILSSFSPVFSPAFFLLFPLLLLFDSPPALTRRSPHKPNILLLLLHPASPHSACPRNHRLPPPKSNKRQCSFPRAGGHRSTSGLRILPRSAGSSHSPPWTWTVLDLAQEASALLFVNIVLYPLLQSPSLQVTPFVFLARLRQHPLLLSTLISSSNPSLHFRSHSSSSVILTLVTPLV</sequence>
<comment type="caution">
    <text evidence="3">The sequence shown here is derived from an EMBL/GenBank/DDBJ whole genome shotgun (WGS) entry which is preliminary data.</text>
</comment>
<evidence type="ECO:0000313" key="3">
    <source>
        <dbReference type="EMBL" id="KAH6897389.1"/>
    </source>
</evidence>
<keyword evidence="2" id="KW-1133">Transmembrane helix</keyword>
<name>A0A9P8WE82_9HYPO</name>